<dbReference type="SMART" id="SM00317">
    <property type="entry name" value="SET"/>
    <property type="match status" value="1"/>
</dbReference>
<feature type="domain" description="C2H2-type" evidence="5">
    <location>
        <begin position="359"/>
        <end position="399"/>
    </location>
</feature>
<protein>
    <submittedName>
        <fullName evidence="7">PRD14-like protein</fullName>
    </submittedName>
</protein>
<feature type="domain" description="C2H2-type" evidence="5">
    <location>
        <begin position="400"/>
        <end position="428"/>
    </location>
</feature>
<organism evidence="7 8">
    <name type="scientific">Mya arenaria</name>
    <name type="common">Soft-shell clam</name>
    <dbReference type="NCBI Taxonomy" id="6604"/>
    <lineage>
        <taxon>Eukaryota</taxon>
        <taxon>Metazoa</taxon>
        <taxon>Spiralia</taxon>
        <taxon>Lophotrochozoa</taxon>
        <taxon>Mollusca</taxon>
        <taxon>Bivalvia</taxon>
        <taxon>Autobranchia</taxon>
        <taxon>Heteroconchia</taxon>
        <taxon>Euheterodonta</taxon>
        <taxon>Imparidentia</taxon>
        <taxon>Neoheterodontei</taxon>
        <taxon>Myida</taxon>
        <taxon>Myoidea</taxon>
        <taxon>Myidae</taxon>
        <taxon>Mya</taxon>
    </lineage>
</organism>
<dbReference type="SUPFAM" id="SSF82199">
    <property type="entry name" value="SET domain"/>
    <property type="match status" value="1"/>
</dbReference>
<feature type="domain" description="C2H2-type" evidence="5">
    <location>
        <begin position="330"/>
        <end position="358"/>
    </location>
</feature>
<gene>
    <name evidence="7" type="ORF">MAR_012710</name>
</gene>
<dbReference type="Gene3D" id="2.170.270.10">
    <property type="entry name" value="SET domain"/>
    <property type="match status" value="1"/>
</dbReference>
<dbReference type="PANTHER" id="PTHR16515:SF19">
    <property type="entry name" value="PR DOMAIN ZINC FINGER PROTEIN 14"/>
    <property type="match status" value="1"/>
</dbReference>
<feature type="domain" description="C2H2-type" evidence="5">
    <location>
        <begin position="298"/>
        <end position="329"/>
    </location>
</feature>
<dbReference type="InterPro" id="IPR001214">
    <property type="entry name" value="SET_dom"/>
</dbReference>
<evidence type="ECO:0000259" key="5">
    <source>
        <dbReference type="PROSITE" id="PS50157"/>
    </source>
</evidence>
<reference evidence="7" key="1">
    <citation type="submission" date="2022-11" db="EMBL/GenBank/DDBJ databases">
        <title>Centuries of genome instability and evolution in soft-shell clam transmissible cancer (bioRxiv).</title>
        <authorList>
            <person name="Hart S.F.M."/>
            <person name="Yonemitsu M.A."/>
            <person name="Giersch R.M."/>
            <person name="Beal B.F."/>
            <person name="Arriagada G."/>
            <person name="Davis B.W."/>
            <person name="Ostrander E.A."/>
            <person name="Goff S.P."/>
            <person name="Metzger M.J."/>
        </authorList>
    </citation>
    <scope>NUCLEOTIDE SEQUENCE</scope>
    <source>
        <strain evidence="7">MELC-2E11</strain>
        <tissue evidence="7">Siphon/mantle</tissue>
    </source>
</reference>
<dbReference type="PROSITE" id="PS50280">
    <property type="entry name" value="SET"/>
    <property type="match status" value="1"/>
</dbReference>
<dbReference type="InterPro" id="IPR013087">
    <property type="entry name" value="Znf_C2H2_type"/>
</dbReference>
<dbReference type="PANTHER" id="PTHR16515">
    <property type="entry name" value="PR DOMAIN ZINC FINGER PROTEIN"/>
    <property type="match status" value="1"/>
</dbReference>
<keyword evidence="3" id="KW-0479">Metal-binding</keyword>
<name>A0ABY7G1W6_MYAAR</name>
<dbReference type="Pfam" id="PF00096">
    <property type="entry name" value="zf-C2H2"/>
    <property type="match status" value="1"/>
</dbReference>
<evidence type="ECO:0000259" key="6">
    <source>
        <dbReference type="PROSITE" id="PS50280"/>
    </source>
</evidence>
<evidence type="ECO:0000313" key="8">
    <source>
        <dbReference type="Proteomes" id="UP001164746"/>
    </source>
</evidence>
<keyword evidence="1" id="KW-0805">Transcription regulation</keyword>
<dbReference type="InterPro" id="IPR036236">
    <property type="entry name" value="Znf_C2H2_sf"/>
</dbReference>
<keyword evidence="2" id="KW-0804">Transcription</keyword>
<keyword evidence="3" id="KW-0862">Zinc</keyword>
<proteinExistence type="predicted"/>
<dbReference type="PROSITE" id="PS00028">
    <property type="entry name" value="ZINC_FINGER_C2H2_1"/>
    <property type="match status" value="2"/>
</dbReference>
<keyword evidence="3" id="KW-0863">Zinc-finger</keyword>
<dbReference type="EMBL" id="CP111025">
    <property type="protein sequence ID" value="WAR27006.1"/>
    <property type="molecule type" value="Genomic_DNA"/>
</dbReference>
<feature type="compositionally biased region" description="Low complexity" evidence="4">
    <location>
        <begin position="115"/>
        <end position="128"/>
    </location>
</feature>
<dbReference type="SUPFAM" id="SSF57667">
    <property type="entry name" value="beta-beta-alpha zinc fingers"/>
    <property type="match status" value="2"/>
</dbReference>
<evidence type="ECO:0000256" key="4">
    <source>
        <dbReference type="SAM" id="MobiDB-lite"/>
    </source>
</evidence>
<dbReference type="Pfam" id="PF21549">
    <property type="entry name" value="PRDM2_PR"/>
    <property type="match status" value="1"/>
</dbReference>
<dbReference type="Gene3D" id="3.30.160.60">
    <property type="entry name" value="Classic Zinc Finger"/>
    <property type="match status" value="3"/>
</dbReference>
<accession>A0ABY7G1W6</accession>
<dbReference type="InterPro" id="IPR046341">
    <property type="entry name" value="SET_dom_sf"/>
</dbReference>
<evidence type="ECO:0000256" key="1">
    <source>
        <dbReference type="ARBA" id="ARBA00023015"/>
    </source>
</evidence>
<feature type="domain" description="SET" evidence="6">
    <location>
        <begin position="153"/>
        <end position="267"/>
    </location>
</feature>
<evidence type="ECO:0000256" key="3">
    <source>
        <dbReference type="PROSITE-ProRule" id="PRU00042"/>
    </source>
</evidence>
<feature type="region of interest" description="Disordered" evidence="4">
    <location>
        <begin position="110"/>
        <end position="138"/>
    </location>
</feature>
<evidence type="ECO:0000313" key="7">
    <source>
        <dbReference type="EMBL" id="WAR27006.1"/>
    </source>
</evidence>
<dbReference type="PROSITE" id="PS50157">
    <property type="entry name" value="ZINC_FINGER_C2H2_2"/>
    <property type="match status" value="4"/>
</dbReference>
<dbReference type="Proteomes" id="UP001164746">
    <property type="component" value="Chromosome 14"/>
</dbReference>
<dbReference type="InterPro" id="IPR050331">
    <property type="entry name" value="Zinc_finger"/>
</dbReference>
<sequence length="454" mass="51396">MITGKLYGQHVHCTTDADCTGACDTVGQQAECYENECHCHPYVNCTIDAHCEEVVCDTIGHQALCHENECHCHIDAEECEQDWQCAHCGANSTCDAHFCHGIDWIDRSLGDRKPSSSSNPPSAHQSISGTQDDVTNETRDSRVIEVKGLELPEGLAIKKTELGAVSQYGVFCSKTVVTKGTRFGPFKCRVINTSEVKAQDDTSHMWEDGRLSHFIDGRRNAGNWMAFVNCARYSQEQNLVALQVEGDVYYEACRDIPRDSELLVWYGDSYLQFMGVPVAPKEATGSESRQEADDSEGYPCERCGKVFAYCYYRDKHLKYTRCVDQGDRKVPCHLCTRSFEKRDRLRIHILHVHEKHRPHKCVVCNKSFSQSSSLNKHMRAFTASSILRTHIRQHSGEKPFKCKHCGKAFASHAAHDSHVRRTHARDRMCTCSICGKSYSQPFELKFHMAVRLNK</sequence>
<keyword evidence="8" id="KW-1185">Reference proteome</keyword>
<evidence type="ECO:0000256" key="2">
    <source>
        <dbReference type="ARBA" id="ARBA00023163"/>
    </source>
</evidence>
<dbReference type="SMART" id="SM00355">
    <property type="entry name" value="ZnF_C2H2"/>
    <property type="match status" value="5"/>
</dbReference>